<name>A0ABV7KAS6_9HYPH</name>
<dbReference type="RefSeq" id="WP_378219907.1">
    <property type="nucleotide sequence ID" value="NZ_JBHRTK010000009.1"/>
</dbReference>
<accession>A0ABV7KAS6</accession>
<dbReference type="Proteomes" id="UP001595583">
    <property type="component" value="Unassembled WGS sequence"/>
</dbReference>
<comment type="caution">
    <text evidence="1">The sequence shown here is derived from an EMBL/GenBank/DDBJ whole genome shotgun (WGS) entry which is preliminary data.</text>
</comment>
<dbReference type="Gene3D" id="6.10.250.730">
    <property type="match status" value="1"/>
</dbReference>
<gene>
    <name evidence="1" type="ORF">ACFOHJ_07735</name>
</gene>
<dbReference type="InterPro" id="IPR010385">
    <property type="entry name" value="DUF982"/>
</dbReference>
<keyword evidence="2" id="KW-1185">Reference proteome</keyword>
<reference evidence="2" key="1">
    <citation type="journal article" date="2019" name="Int. J. Syst. Evol. Microbiol.">
        <title>The Global Catalogue of Microorganisms (GCM) 10K type strain sequencing project: providing services to taxonomists for standard genome sequencing and annotation.</title>
        <authorList>
            <consortium name="The Broad Institute Genomics Platform"/>
            <consortium name="The Broad Institute Genome Sequencing Center for Infectious Disease"/>
            <person name="Wu L."/>
            <person name="Ma J."/>
        </authorList>
    </citation>
    <scope>NUCLEOTIDE SEQUENCE [LARGE SCALE GENOMIC DNA]</scope>
    <source>
        <strain evidence="2">KCTC 52165</strain>
    </source>
</reference>
<sequence length="79" mass="8577">MPITVFLDGPRTFHIVSSVSDASDFLFDNWSENDSEKWSAAMNICHLAADGMVEREVARAAFLEAADAAGMRVSAIVTL</sequence>
<evidence type="ECO:0000313" key="1">
    <source>
        <dbReference type="EMBL" id="MFC3206096.1"/>
    </source>
</evidence>
<organism evidence="1 2">
    <name type="scientific">Aquamicrobium soli</name>
    <dbReference type="NCBI Taxonomy" id="1811518"/>
    <lineage>
        <taxon>Bacteria</taxon>
        <taxon>Pseudomonadati</taxon>
        <taxon>Pseudomonadota</taxon>
        <taxon>Alphaproteobacteria</taxon>
        <taxon>Hyphomicrobiales</taxon>
        <taxon>Phyllobacteriaceae</taxon>
        <taxon>Aquamicrobium</taxon>
    </lineage>
</organism>
<dbReference type="Pfam" id="PF06169">
    <property type="entry name" value="DUF982"/>
    <property type="match status" value="1"/>
</dbReference>
<dbReference type="EMBL" id="JBHRTK010000009">
    <property type="protein sequence ID" value="MFC3206096.1"/>
    <property type="molecule type" value="Genomic_DNA"/>
</dbReference>
<proteinExistence type="predicted"/>
<evidence type="ECO:0000313" key="2">
    <source>
        <dbReference type="Proteomes" id="UP001595583"/>
    </source>
</evidence>
<protein>
    <submittedName>
        <fullName evidence="1">DUF982 domain-containing protein</fullName>
    </submittedName>
</protein>